<dbReference type="CDD" id="cd00118">
    <property type="entry name" value="LysM"/>
    <property type="match status" value="1"/>
</dbReference>
<dbReference type="PROSITE" id="PS51782">
    <property type="entry name" value="LYSM"/>
    <property type="match status" value="1"/>
</dbReference>
<dbReference type="SMART" id="SM00257">
    <property type="entry name" value="LysM"/>
    <property type="match status" value="1"/>
</dbReference>
<evidence type="ECO:0000256" key="2">
    <source>
        <dbReference type="SAM" id="SignalP"/>
    </source>
</evidence>
<evidence type="ECO:0000259" key="3">
    <source>
        <dbReference type="PROSITE" id="PS51782"/>
    </source>
</evidence>
<feature type="domain" description="LysM" evidence="3">
    <location>
        <begin position="59"/>
        <end position="103"/>
    </location>
</feature>
<reference evidence="4" key="1">
    <citation type="submission" date="2022-12" db="EMBL/GenBank/DDBJ databases">
        <title>Paraconexibacter alkalitolerans sp. nov. and Baekduia alba sp. nov., isolated from soil and emended description of the genera Paraconexibacter (Chun et al., 2020) and Baekduia (An et al., 2020).</title>
        <authorList>
            <person name="Vieira S."/>
            <person name="Huber K.J."/>
            <person name="Geppert A."/>
            <person name="Wolf J."/>
            <person name="Neumann-Schaal M."/>
            <person name="Muesken M."/>
            <person name="Overmann J."/>
        </authorList>
    </citation>
    <scope>NUCLEOTIDE SEQUENCE</scope>
    <source>
        <strain evidence="4">AEG42_29</strain>
    </source>
</reference>
<feature type="signal peptide" evidence="2">
    <location>
        <begin position="1"/>
        <end position="21"/>
    </location>
</feature>
<dbReference type="EMBL" id="CP114014">
    <property type="protein sequence ID" value="XAY06612.1"/>
    <property type="molecule type" value="Genomic_DNA"/>
</dbReference>
<dbReference type="RefSeq" id="WP_354697838.1">
    <property type="nucleotide sequence ID" value="NZ_CP114014.1"/>
</dbReference>
<dbReference type="InterPro" id="IPR018392">
    <property type="entry name" value="LysM"/>
</dbReference>
<feature type="chain" id="PRO_5043728010" description="LysM domain-containing protein" evidence="2">
    <location>
        <begin position="22"/>
        <end position="105"/>
    </location>
</feature>
<protein>
    <recommendedName>
        <fullName evidence="3">LysM domain-containing protein</fullName>
    </recommendedName>
</protein>
<dbReference type="SUPFAM" id="SSF54106">
    <property type="entry name" value="LysM domain"/>
    <property type="match status" value="1"/>
</dbReference>
<name>A0AAU7AY98_9ACTN</name>
<dbReference type="Pfam" id="PF01476">
    <property type="entry name" value="LysM"/>
    <property type="match status" value="1"/>
</dbReference>
<accession>A0AAU7AY98</accession>
<organism evidence="4">
    <name type="scientific">Paraconexibacter sp. AEG42_29</name>
    <dbReference type="NCBI Taxonomy" id="2997339"/>
    <lineage>
        <taxon>Bacteria</taxon>
        <taxon>Bacillati</taxon>
        <taxon>Actinomycetota</taxon>
        <taxon>Thermoleophilia</taxon>
        <taxon>Solirubrobacterales</taxon>
        <taxon>Paraconexibacteraceae</taxon>
        <taxon>Paraconexibacter</taxon>
    </lineage>
</organism>
<feature type="region of interest" description="Disordered" evidence="1">
    <location>
        <begin position="29"/>
        <end position="51"/>
    </location>
</feature>
<evidence type="ECO:0000256" key="1">
    <source>
        <dbReference type="SAM" id="MobiDB-lite"/>
    </source>
</evidence>
<dbReference type="AlphaFoldDB" id="A0AAU7AY98"/>
<dbReference type="KEGG" id="parq:DSM112329_03487"/>
<proteinExistence type="predicted"/>
<keyword evidence="2" id="KW-0732">Signal</keyword>
<dbReference type="InterPro" id="IPR036779">
    <property type="entry name" value="LysM_dom_sf"/>
</dbReference>
<evidence type="ECO:0000313" key="4">
    <source>
        <dbReference type="EMBL" id="XAY06612.1"/>
    </source>
</evidence>
<gene>
    <name evidence="4" type="ORF">DSM112329_03487</name>
</gene>
<sequence length="105" mass="11466">MRYRSPARFLAPLALIAAAFAVYTLVQPETDSGSASTPSVSTQATTAKKLSPNSLRRAKTYVVKRNDTLSGIAQKTGLTIVHIQRLNANLDVNTLRVGRRLTLRK</sequence>
<dbReference type="Gene3D" id="3.10.350.10">
    <property type="entry name" value="LysM domain"/>
    <property type="match status" value="1"/>
</dbReference>